<dbReference type="InterPro" id="IPR009014">
    <property type="entry name" value="Transketo_C/PFOR_II"/>
</dbReference>
<dbReference type="InterPro" id="IPR020826">
    <property type="entry name" value="Transketolase_BS"/>
</dbReference>
<dbReference type="PANTHER" id="PTHR43322">
    <property type="entry name" value="1-D-DEOXYXYLULOSE 5-PHOSPHATE SYNTHASE-RELATED"/>
    <property type="match status" value="1"/>
</dbReference>
<evidence type="ECO:0000256" key="1">
    <source>
        <dbReference type="ARBA" id="ARBA00004980"/>
    </source>
</evidence>
<dbReference type="NCBIfam" id="NF003933">
    <property type="entry name" value="PRK05444.2-2"/>
    <property type="match status" value="1"/>
</dbReference>
<keyword evidence="9 10" id="KW-0414">Isoprene biosynthesis</keyword>
<dbReference type="GO" id="GO:0030976">
    <property type="term" value="F:thiamine pyrophosphate binding"/>
    <property type="evidence" value="ECO:0007669"/>
    <property type="project" value="UniProtKB-UniRule"/>
</dbReference>
<feature type="binding site" evidence="10">
    <location>
        <begin position="149"/>
        <end position="150"/>
    </location>
    <ligand>
        <name>thiamine diphosphate</name>
        <dbReference type="ChEBI" id="CHEBI:58937"/>
    </ligand>
</feature>
<reference evidence="12 13" key="1">
    <citation type="submission" date="2018-10" db="EMBL/GenBank/DDBJ databases">
        <title>Anaerotruncus faecis sp. nov., isolated from human feces.</title>
        <authorList>
            <person name="Wang Y.-J."/>
        </authorList>
    </citation>
    <scope>NUCLEOTIDE SEQUENCE [LARGE SCALE GENOMIC DNA]</scope>
    <source>
        <strain evidence="12 13">22A2-44</strain>
    </source>
</reference>
<name>A0A498D1Z2_9FIRM</name>
<comment type="cofactor">
    <cofactor evidence="10">
        <name>Mg(2+)</name>
        <dbReference type="ChEBI" id="CHEBI:18420"/>
    </cofactor>
    <text evidence="10">Binds 1 Mg(2+) ion per subunit.</text>
</comment>
<dbReference type="Gene3D" id="3.40.50.970">
    <property type="match status" value="2"/>
</dbReference>
<dbReference type="PANTHER" id="PTHR43322:SF5">
    <property type="entry name" value="1-DEOXY-D-XYLULOSE-5-PHOSPHATE SYNTHASE, CHLOROPLASTIC"/>
    <property type="match status" value="1"/>
</dbReference>
<dbReference type="InterPro" id="IPR005475">
    <property type="entry name" value="Transketolase-like_Pyr-bd"/>
</dbReference>
<keyword evidence="6 10" id="KW-0460">Magnesium</keyword>
<dbReference type="HAMAP" id="MF_00315">
    <property type="entry name" value="DXP_synth"/>
    <property type="match status" value="1"/>
</dbReference>
<evidence type="ECO:0000256" key="3">
    <source>
        <dbReference type="ARBA" id="ARBA00011738"/>
    </source>
</evidence>
<dbReference type="GO" id="GO:0019288">
    <property type="term" value="P:isopentenyl diphosphate biosynthetic process, methylerythritol 4-phosphate pathway"/>
    <property type="evidence" value="ECO:0007669"/>
    <property type="project" value="TreeGrafter"/>
</dbReference>
<accession>A0A498D1Z2</accession>
<comment type="pathway">
    <text evidence="1 10">Metabolic intermediate biosynthesis; 1-deoxy-D-xylulose 5-phosphate biosynthesis; 1-deoxy-D-xylulose 5-phosphate from D-glyceraldehyde 3-phosphate and pyruvate: step 1/1.</text>
</comment>
<organism evidence="12 13">
    <name type="scientific">Anaerotruncus massiliensis</name>
    <name type="common">ex Liu et al. 2021</name>
    <dbReference type="NCBI Taxonomy" id="2321404"/>
    <lineage>
        <taxon>Bacteria</taxon>
        <taxon>Bacillati</taxon>
        <taxon>Bacillota</taxon>
        <taxon>Clostridia</taxon>
        <taxon>Eubacteriales</taxon>
        <taxon>Oscillospiraceae</taxon>
        <taxon>Anaerotruncus</taxon>
    </lineage>
</organism>
<dbReference type="SUPFAM" id="SSF52922">
    <property type="entry name" value="TK C-terminal domain-like"/>
    <property type="match status" value="1"/>
</dbReference>
<dbReference type="GO" id="GO:0016114">
    <property type="term" value="P:terpenoid biosynthetic process"/>
    <property type="evidence" value="ECO:0007669"/>
    <property type="project" value="UniProtKB-UniRule"/>
</dbReference>
<dbReference type="InterPro" id="IPR049557">
    <property type="entry name" value="Transketolase_CS"/>
</dbReference>
<comment type="cofactor">
    <cofactor evidence="10">
        <name>thiamine diphosphate</name>
        <dbReference type="ChEBI" id="CHEBI:58937"/>
    </cofactor>
    <text evidence="10">Binds 1 thiamine pyrophosphate per subunit.</text>
</comment>
<evidence type="ECO:0000256" key="6">
    <source>
        <dbReference type="ARBA" id="ARBA00022842"/>
    </source>
</evidence>
<feature type="binding site" evidence="10">
    <location>
        <position position="148"/>
    </location>
    <ligand>
        <name>Mg(2+)</name>
        <dbReference type="ChEBI" id="CHEBI:18420"/>
    </ligand>
</feature>
<comment type="similarity">
    <text evidence="2 10">Belongs to the transketolase family. DXPS subfamily.</text>
</comment>
<feature type="binding site" evidence="10">
    <location>
        <position position="288"/>
    </location>
    <ligand>
        <name>thiamine diphosphate</name>
        <dbReference type="ChEBI" id="CHEBI:58937"/>
    </ligand>
</feature>
<sequence length="621" mass="67618">MAKYNLLNRLELPGGVKRLNPEQQKILCWEIRQKLLHTLSENGGHLASNLGVVELTVALHTVFDVPRDAIVWDVGHQCYAHKMLTGRLGAFSTIRREGGLSGFPRPGESGCDAFIAGHASTSISAACGLATAKALSGDRHHVVAVVGDGAFTGGMIYEALNNAGRTGNRLIVVLNDNDMSISKSVGSLARYLASKRTSEGYLNLKNRVEDALKKIPVVGRELRDVISDSKAAFRQLLYHSNLFEDFGFDYLGPVDGHDIPALVQALRRAKELEKPVVLHVNTVKGKGYAFAEKNPARYHGVGGFDRASGRLKVPSESFSSVFGRELVLRARRDHKICAITAAMEEGTGLSAFAAEFGPKNRFFDVGIAEEHAVTFACGLAAGGMKPVFAVYSTFLQRGFDQIIHDASIERQHIVLAVDRAGIVGEDGETHQGLFDAAFLSEIPGVTVYSPATYGDLRYALDQAFDCCDGVAAVRYPRGGEIPMDERLGYRPGEWFHHRSGGQTLIVSYGRAFGEAYGAMELLASEGKKADLLKLHRISPIPDACVQLAKKYRAIYFVEEGVRQGGIGEHFLDALSRVRYRGRMTIGAVENPFIPAMPADSAFRRCGLDAQTVARAISVLYF</sequence>
<dbReference type="CDD" id="cd07033">
    <property type="entry name" value="TPP_PYR_DXS_TK_like"/>
    <property type="match status" value="1"/>
</dbReference>
<dbReference type="NCBIfam" id="TIGR00204">
    <property type="entry name" value="dxs"/>
    <property type="match status" value="1"/>
</dbReference>
<evidence type="ECO:0000259" key="11">
    <source>
        <dbReference type="SMART" id="SM00861"/>
    </source>
</evidence>
<dbReference type="InterPro" id="IPR005477">
    <property type="entry name" value="Dxylulose-5-P_synthase"/>
</dbReference>
<evidence type="ECO:0000313" key="12">
    <source>
        <dbReference type="EMBL" id="RLL14564.1"/>
    </source>
</evidence>
<feature type="binding site" evidence="10">
    <location>
        <position position="177"/>
    </location>
    <ligand>
        <name>Mg(2+)</name>
        <dbReference type="ChEBI" id="CHEBI:18420"/>
    </ligand>
</feature>
<comment type="caution">
    <text evidence="12">The sequence shown here is derived from an EMBL/GenBank/DDBJ whole genome shotgun (WGS) entry which is preliminary data.</text>
</comment>
<comment type="subunit">
    <text evidence="3 10">Homodimer.</text>
</comment>
<dbReference type="GO" id="GO:0005829">
    <property type="term" value="C:cytosol"/>
    <property type="evidence" value="ECO:0007669"/>
    <property type="project" value="TreeGrafter"/>
</dbReference>
<evidence type="ECO:0000256" key="8">
    <source>
        <dbReference type="ARBA" id="ARBA00023052"/>
    </source>
</evidence>
<dbReference type="PROSITE" id="PS00802">
    <property type="entry name" value="TRANSKETOLASE_2"/>
    <property type="match status" value="1"/>
</dbReference>
<feature type="binding site" evidence="10">
    <location>
        <position position="76"/>
    </location>
    <ligand>
        <name>thiamine diphosphate</name>
        <dbReference type="ChEBI" id="CHEBI:58937"/>
    </ligand>
</feature>
<feature type="binding site" evidence="10">
    <location>
        <position position="369"/>
    </location>
    <ligand>
        <name>thiamine diphosphate</name>
        <dbReference type="ChEBI" id="CHEBI:58937"/>
    </ligand>
</feature>
<dbReference type="InterPro" id="IPR029061">
    <property type="entry name" value="THDP-binding"/>
</dbReference>
<dbReference type="Pfam" id="PF13292">
    <property type="entry name" value="DXP_synthase_N"/>
    <property type="match status" value="1"/>
</dbReference>
<feature type="domain" description="Transketolase-like pyrimidine-binding" evidence="11">
    <location>
        <begin position="316"/>
        <end position="483"/>
    </location>
</feature>
<protein>
    <recommendedName>
        <fullName evidence="10">1-deoxy-D-xylulose-5-phosphate synthase</fullName>
        <ecNumber evidence="10">2.2.1.7</ecNumber>
    </recommendedName>
    <alternativeName>
        <fullName evidence="10">1-deoxyxylulose-5-phosphate synthase</fullName>
        <shortName evidence="10">DXP synthase</shortName>
        <shortName evidence="10">DXPS</shortName>
    </alternativeName>
</protein>
<dbReference type="InterPro" id="IPR033248">
    <property type="entry name" value="Transketolase_C"/>
</dbReference>
<gene>
    <name evidence="10 12" type="primary">dxs</name>
    <name evidence="12" type="ORF">D4A47_00855</name>
</gene>
<evidence type="ECO:0000256" key="10">
    <source>
        <dbReference type="HAMAP-Rule" id="MF_00315"/>
    </source>
</evidence>
<dbReference type="UniPathway" id="UPA00064">
    <property type="reaction ID" value="UER00091"/>
</dbReference>
<dbReference type="EMBL" id="RCHT01000001">
    <property type="protein sequence ID" value="RLL14564.1"/>
    <property type="molecule type" value="Genomic_DNA"/>
</dbReference>
<keyword evidence="8 10" id="KW-0786">Thiamine pyrophosphate</keyword>
<evidence type="ECO:0000256" key="5">
    <source>
        <dbReference type="ARBA" id="ARBA00022723"/>
    </source>
</evidence>
<dbReference type="PROSITE" id="PS00801">
    <property type="entry name" value="TRANSKETOLASE_1"/>
    <property type="match status" value="1"/>
</dbReference>
<evidence type="ECO:0000256" key="9">
    <source>
        <dbReference type="ARBA" id="ARBA00023229"/>
    </source>
</evidence>
<keyword evidence="13" id="KW-1185">Reference proteome</keyword>
<dbReference type="SMART" id="SM00861">
    <property type="entry name" value="Transket_pyr"/>
    <property type="match status" value="1"/>
</dbReference>
<dbReference type="Gene3D" id="3.40.50.920">
    <property type="match status" value="1"/>
</dbReference>
<evidence type="ECO:0000256" key="2">
    <source>
        <dbReference type="ARBA" id="ARBA00011081"/>
    </source>
</evidence>
<feature type="binding site" evidence="10">
    <location>
        <position position="177"/>
    </location>
    <ligand>
        <name>thiamine diphosphate</name>
        <dbReference type="ChEBI" id="CHEBI:58937"/>
    </ligand>
</feature>
<proteinExistence type="inferred from homology"/>
<keyword evidence="5 10" id="KW-0479">Metal-binding</keyword>
<dbReference type="AlphaFoldDB" id="A0A498D1Z2"/>
<dbReference type="SUPFAM" id="SSF52518">
    <property type="entry name" value="Thiamin diphosphate-binding fold (THDP-binding)"/>
    <property type="match status" value="1"/>
</dbReference>
<keyword evidence="7 10" id="KW-0784">Thiamine biosynthesis</keyword>
<dbReference type="EC" id="2.2.1.7" evidence="10"/>
<dbReference type="RefSeq" id="WP_121585656.1">
    <property type="nucleotide sequence ID" value="NZ_RCHT01000001.1"/>
</dbReference>
<dbReference type="GO" id="GO:0000287">
    <property type="term" value="F:magnesium ion binding"/>
    <property type="evidence" value="ECO:0007669"/>
    <property type="project" value="UniProtKB-UniRule"/>
</dbReference>
<dbReference type="Proteomes" id="UP000276301">
    <property type="component" value="Unassembled WGS sequence"/>
</dbReference>
<keyword evidence="4 10" id="KW-0808">Transferase</keyword>
<dbReference type="Pfam" id="PF02779">
    <property type="entry name" value="Transket_pyr"/>
    <property type="match status" value="1"/>
</dbReference>
<evidence type="ECO:0000256" key="4">
    <source>
        <dbReference type="ARBA" id="ARBA00022679"/>
    </source>
</evidence>
<comment type="function">
    <text evidence="10">Catalyzes the acyloin condensation reaction between C atoms 2 and 3 of pyruvate and glyceraldehyde 3-phosphate to yield 1-deoxy-D-xylulose-5-phosphate (DXP).</text>
</comment>
<dbReference type="Pfam" id="PF02780">
    <property type="entry name" value="Transketolase_C"/>
    <property type="match status" value="1"/>
</dbReference>
<feature type="binding site" evidence="10">
    <location>
        <begin position="117"/>
        <end position="119"/>
    </location>
    <ligand>
        <name>thiamine diphosphate</name>
        <dbReference type="ChEBI" id="CHEBI:58937"/>
    </ligand>
</feature>
<dbReference type="GO" id="GO:0009228">
    <property type="term" value="P:thiamine biosynthetic process"/>
    <property type="evidence" value="ECO:0007669"/>
    <property type="project" value="UniProtKB-UniRule"/>
</dbReference>
<comment type="catalytic activity">
    <reaction evidence="10">
        <text>D-glyceraldehyde 3-phosphate + pyruvate + H(+) = 1-deoxy-D-xylulose 5-phosphate + CO2</text>
        <dbReference type="Rhea" id="RHEA:12605"/>
        <dbReference type="ChEBI" id="CHEBI:15361"/>
        <dbReference type="ChEBI" id="CHEBI:15378"/>
        <dbReference type="ChEBI" id="CHEBI:16526"/>
        <dbReference type="ChEBI" id="CHEBI:57792"/>
        <dbReference type="ChEBI" id="CHEBI:59776"/>
        <dbReference type="EC" id="2.2.1.7"/>
    </reaction>
</comment>
<evidence type="ECO:0000256" key="7">
    <source>
        <dbReference type="ARBA" id="ARBA00022977"/>
    </source>
</evidence>
<dbReference type="GO" id="GO:0008661">
    <property type="term" value="F:1-deoxy-D-xylulose-5-phosphate synthase activity"/>
    <property type="evidence" value="ECO:0007669"/>
    <property type="project" value="UniProtKB-UniRule"/>
</dbReference>
<dbReference type="CDD" id="cd02007">
    <property type="entry name" value="TPP_DXS"/>
    <property type="match status" value="1"/>
</dbReference>
<evidence type="ECO:0000313" key="13">
    <source>
        <dbReference type="Proteomes" id="UP000276301"/>
    </source>
</evidence>